<reference evidence="3 4" key="1">
    <citation type="journal article" date="2013" name="J. Microbiol. Biotechnol.">
        <title>Novosphingobium ginsenosidimutans sp. nov., with the ability to convert ginsenoside.</title>
        <authorList>
            <person name="Kim J.K."/>
            <person name="He D."/>
            <person name="Liu Q.M."/>
            <person name="Park H.Y."/>
            <person name="Jung M.S."/>
            <person name="Yoon M.H."/>
            <person name="Kim S.C."/>
            <person name="Im W.T."/>
        </authorList>
    </citation>
    <scope>NUCLEOTIDE SEQUENCE [LARGE SCALE GENOMIC DNA]</scope>
    <source>
        <strain evidence="3 4">FW-6</strain>
    </source>
</reference>
<dbReference type="GO" id="GO:0006355">
    <property type="term" value="P:regulation of DNA-templated transcription"/>
    <property type="evidence" value="ECO:0007669"/>
    <property type="project" value="InterPro"/>
</dbReference>
<dbReference type="RefSeq" id="WP_147090147.1">
    <property type="nucleotide sequence ID" value="NZ_BAABJD010000006.1"/>
</dbReference>
<dbReference type="EMBL" id="CP042345">
    <property type="protein sequence ID" value="QEA16115.1"/>
    <property type="molecule type" value="Genomic_DNA"/>
</dbReference>
<dbReference type="InterPro" id="IPR000792">
    <property type="entry name" value="Tscrpt_reg_LuxR_C"/>
</dbReference>
<feature type="domain" description="HTH luxR-type" evidence="2">
    <location>
        <begin position="1"/>
        <end position="66"/>
    </location>
</feature>
<dbReference type="KEGG" id="ngf:FRF71_08195"/>
<dbReference type="PRINTS" id="PR00038">
    <property type="entry name" value="HTHLUXR"/>
</dbReference>
<dbReference type="InterPro" id="IPR036388">
    <property type="entry name" value="WH-like_DNA-bd_sf"/>
</dbReference>
<accession>A0A5B8S6Q4</accession>
<keyword evidence="1" id="KW-1133">Transmembrane helix</keyword>
<sequence>MIQRHLSLTAKEKETLRLLVQGYDAKSMARHLGLSVHTVNERLRDARRKMDTSSSREAARLLREAEAQTPELLGDKALGDAPPVNTQQMSPQPAQSRGILRRTGWIIGGSIMTATLALLALSALSGGGQTSTAPLTAAASVSATPASEQAAVEAAQQFLALVDRGDWTASWQTAHKSFKLLNTADWWADASNKVRSEMGTIQSRELATVDFRPAPPNGYWIVSFNAKYSKKGRAVETLHMAWEDGTWKMTGITVN</sequence>
<dbReference type="Proteomes" id="UP000321172">
    <property type="component" value="Chromosome"/>
</dbReference>
<dbReference type="Gene3D" id="1.10.10.10">
    <property type="entry name" value="Winged helix-like DNA-binding domain superfamily/Winged helix DNA-binding domain"/>
    <property type="match status" value="1"/>
</dbReference>
<dbReference type="Pfam" id="PF13211">
    <property type="entry name" value="DUF4019"/>
    <property type="match status" value="1"/>
</dbReference>
<dbReference type="SMART" id="SM00421">
    <property type="entry name" value="HTH_LUXR"/>
    <property type="match status" value="1"/>
</dbReference>
<keyword evidence="4" id="KW-1185">Reference proteome</keyword>
<keyword evidence="1" id="KW-0472">Membrane</keyword>
<protein>
    <submittedName>
        <fullName evidence="3">DUF4019 domain-containing protein</fullName>
    </submittedName>
</protein>
<dbReference type="SUPFAM" id="SSF46894">
    <property type="entry name" value="C-terminal effector domain of the bipartite response regulators"/>
    <property type="match status" value="1"/>
</dbReference>
<dbReference type="GO" id="GO:0003677">
    <property type="term" value="F:DNA binding"/>
    <property type="evidence" value="ECO:0007669"/>
    <property type="project" value="InterPro"/>
</dbReference>
<proteinExistence type="predicted"/>
<dbReference type="AlphaFoldDB" id="A0A5B8S6Q4"/>
<dbReference type="CDD" id="cd06170">
    <property type="entry name" value="LuxR_C_like"/>
    <property type="match status" value="1"/>
</dbReference>
<dbReference type="OrthoDB" id="7193436at2"/>
<name>A0A5B8S6Q4_9SPHN</name>
<dbReference type="InterPro" id="IPR025091">
    <property type="entry name" value="DUF4019"/>
</dbReference>
<evidence type="ECO:0000256" key="1">
    <source>
        <dbReference type="SAM" id="Phobius"/>
    </source>
</evidence>
<evidence type="ECO:0000313" key="4">
    <source>
        <dbReference type="Proteomes" id="UP000321172"/>
    </source>
</evidence>
<dbReference type="PROSITE" id="PS50043">
    <property type="entry name" value="HTH_LUXR_2"/>
    <property type="match status" value="1"/>
</dbReference>
<evidence type="ECO:0000313" key="3">
    <source>
        <dbReference type="EMBL" id="QEA16115.1"/>
    </source>
</evidence>
<keyword evidence="1" id="KW-0812">Transmembrane</keyword>
<organism evidence="3 4">
    <name type="scientific">Novosphingobium ginsenosidimutans</name>
    <dbReference type="NCBI Taxonomy" id="1176536"/>
    <lineage>
        <taxon>Bacteria</taxon>
        <taxon>Pseudomonadati</taxon>
        <taxon>Pseudomonadota</taxon>
        <taxon>Alphaproteobacteria</taxon>
        <taxon>Sphingomonadales</taxon>
        <taxon>Sphingomonadaceae</taxon>
        <taxon>Novosphingobium</taxon>
    </lineage>
</organism>
<dbReference type="Pfam" id="PF00196">
    <property type="entry name" value="GerE"/>
    <property type="match status" value="1"/>
</dbReference>
<evidence type="ECO:0000259" key="2">
    <source>
        <dbReference type="PROSITE" id="PS50043"/>
    </source>
</evidence>
<dbReference type="InterPro" id="IPR016032">
    <property type="entry name" value="Sig_transdc_resp-reg_C-effctor"/>
</dbReference>
<gene>
    <name evidence="3" type="ORF">FRF71_08195</name>
</gene>
<feature type="transmembrane region" description="Helical" evidence="1">
    <location>
        <begin position="105"/>
        <end position="124"/>
    </location>
</feature>